<keyword evidence="2" id="KW-1133">Transmembrane helix</keyword>
<sequence length="1502" mass="151230">MTEVDDGGALSGIAWPEQPGALVDTSRCPSCFAPITVSPCASCGLDLTDARTARVLDLSQRIIALVDERADVLMRVHSDAETAAARAEEERMPAPPSSELHPVLPSPVLPSPVFPSPAPPSPVAMPPGDSATAEPASLSTTVSAPAAAADVAFAPPSGPTIPPGPLVEPSAGFPAVPPFDGGPPVEPAVPVPAGPAAPRRSSVQVFLLSVGVVLLAVAAAFFLTVAWISGGLVLRSVIIGLVTAAIIATASLLRRRGLGATSEGIALLGIAFVALDVWAVRANDLGGAASLEPSVYWGATTVAAGVAFVGWSRLSRLRAPLSVAVAALALGPAMLVAGLFTRGAALGWYAWGLVLLLLALAAPFAPLLARAPRPALTIEIAVVRALAAVGAVVAMTSALIVDPRSTATPAVLGAALSLGLALHARSLARRGAARLAPTAAVAAVVVLGLGIAGTVIRAADATLSVTVPVLVASAVALGLDVAARRATPGLGRTTVVVASLAAAIAAAVAAILPLVGAMDAVGTVLGRSIVVFGRSALDLYAPDAVSTAAVIALAAIVVLAAVVWRLSGSWAQRRTPALIAGAAVALLAGPQLRVLILVVAWYLALAVVAVVVLRRRRGDIALAAVGGCLALGAGWVSSFSSPLAWGLCSVVVAAVLAAVAGAHPSIRVPSAIAVVLFLTGSAVLVPGALRAGADLVVDGATPTTVPFAMASLCLVALVAPLFHRWGLDVAQRSAGVVTALAAIVVVAAPALWFRAGIATDVWMLASALVAAVASAAVLTTPYLPWRVARPFAAVMTPLLVAGAAGSALRLIDPLPLVPAIVYAAIAVVSAAAGLRLLRTDPSTRACLDVGAALVAALSIVVVPSQGVRWLPLLLAAVAAVLWATDGDGLFRSRGPRRHLIWLALVLGTLALWTRLLWQQTETVELFTVPVGIAVLGIAAGHERARRVGENRSAVVPAVIAAAGTTVALAPSALSASGNLVHVLAVALLSAAVLVVGAWVRPPRTPDELPVAVGAAGALSLVLVTVAQLLPSVERGGIGIADLVVVVSVVAIGAAAVGVARRPAPWAASSARNALVGAAVLLALGSAVLVAVDGGPIGRMVIAVAVLGAVGVAALRVRHRLGGMPLAITAHSGAGLVALIGVGADIRPIEWATVPLALVWIAAALLDRRRPVAPASVLFAVGGAAVGLLPSAALADASPVRAIGVTLAAVAVLVIAAVLFRGALAPLATPVIGVASLGLIVAPSLRALHELATALFDVWLVAATVPLVAVAVLLRRRRADVLPGVSQALAVAAPAVAVVLTAMRLSATGEGPLRLIVTLVAVLALGLWWQGAAVRWTAIGLSAVLGLVAIVLGSADPVEAATTPLAVALLIHGIRTLRQRPAVRTWPALGIGLALLLIPSLLFDFSSGNALWRVLALGVVALLTLLVGARFRWQAPVLLGGIVLIVHAVAQLWPWIASLYESASGLWWLWLGIAGVLLIVIAATYERRIREVRAVALAIRSLR</sequence>
<feature type="transmembrane region" description="Helical" evidence="2">
    <location>
        <begin position="620"/>
        <end position="637"/>
    </location>
</feature>
<proteinExistence type="predicted"/>
<feature type="compositionally biased region" description="Pro residues" evidence="1">
    <location>
        <begin position="104"/>
        <end position="125"/>
    </location>
</feature>
<feature type="transmembrane region" description="Helical" evidence="2">
    <location>
        <begin position="465"/>
        <end position="483"/>
    </location>
</feature>
<feature type="transmembrane region" description="Helical" evidence="2">
    <location>
        <begin position="1280"/>
        <end position="1304"/>
    </location>
</feature>
<feature type="transmembrane region" description="Helical" evidence="2">
    <location>
        <begin position="1250"/>
        <end position="1273"/>
    </location>
</feature>
<feature type="transmembrane region" description="Helical" evidence="2">
    <location>
        <begin position="495"/>
        <end position="515"/>
    </location>
</feature>
<feature type="transmembrane region" description="Helical" evidence="2">
    <location>
        <begin position="979"/>
        <end position="998"/>
    </location>
</feature>
<feature type="transmembrane region" description="Helical" evidence="2">
    <location>
        <begin position="544"/>
        <end position="564"/>
    </location>
</feature>
<feature type="transmembrane region" description="Helical" evidence="2">
    <location>
        <begin position="1199"/>
        <end position="1219"/>
    </location>
</feature>
<feature type="transmembrane region" description="Helical" evidence="2">
    <location>
        <begin position="923"/>
        <end position="941"/>
    </location>
</feature>
<feature type="transmembrane region" description="Helical" evidence="2">
    <location>
        <begin position="234"/>
        <end position="253"/>
    </location>
</feature>
<dbReference type="NCBIfam" id="NF047321">
    <property type="entry name" value="SCO7613_CTERM"/>
    <property type="match status" value="1"/>
</dbReference>
<feature type="transmembrane region" description="Helical" evidence="2">
    <location>
        <begin position="734"/>
        <end position="755"/>
    </location>
</feature>
<feature type="region of interest" description="Disordered" evidence="1">
    <location>
        <begin position="83"/>
        <end position="139"/>
    </location>
</feature>
<keyword evidence="2" id="KW-0812">Transmembrane</keyword>
<feature type="compositionally biased region" description="Basic and acidic residues" evidence="1">
    <location>
        <begin position="83"/>
        <end position="92"/>
    </location>
</feature>
<evidence type="ECO:0000313" key="3">
    <source>
        <dbReference type="EMBL" id="SDO81529.1"/>
    </source>
</evidence>
<feature type="transmembrane region" description="Helical" evidence="2">
    <location>
        <begin position="817"/>
        <end position="838"/>
    </location>
</feature>
<feature type="transmembrane region" description="Helical" evidence="2">
    <location>
        <begin position="1384"/>
        <end position="1404"/>
    </location>
</feature>
<accession>A0A1H0MM50</accession>
<feature type="transmembrane region" description="Helical" evidence="2">
    <location>
        <begin position="381"/>
        <end position="401"/>
    </location>
</feature>
<feature type="transmembrane region" description="Helical" evidence="2">
    <location>
        <begin position="1148"/>
        <end position="1165"/>
    </location>
</feature>
<feature type="transmembrane region" description="Helical" evidence="2">
    <location>
        <begin position="1010"/>
        <end position="1029"/>
    </location>
</feature>
<dbReference type="InterPro" id="IPR058062">
    <property type="entry name" value="SCO7613_C"/>
</dbReference>
<dbReference type="Proteomes" id="UP000186456">
    <property type="component" value="Unassembled WGS sequence"/>
</dbReference>
<feature type="transmembrane region" description="Helical" evidence="2">
    <location>
        <begin position="594"/>
        <end position="613"/>
    </location>
</feature>
<feature type="transmembrane region" description="Helical" evidence="2">
    <location>
        <begin position="1410"/>
        <end position="1428"/>
    </location>
</feature>
<feature type="transmembrane region" description="Helical" evidence="2">
    <location>
        <begin position="1435"/>
        <end position="1454"/>
    </location>
</feature>
<feature type="transmembrane region" description="Helical" evidence="2">
    <location>
        <begin position="672"/>
        <end position="693"/>
    </location>
</feature>
<feature type="transmembrane region" description="Helical" evidence="2">
    <location>
        <begin position="265"/>
        <end position="282"/>
    </location>
</feature>
<dbReference type="RefSeq" id="WP_074694656.1">
    <property type="nucleotide sequence ID" value="NZ_FNJN01000002.1"/>
</dbReference>
<feature type="transmembrane region" description="Helical" evidence="2">
    <location>
        <begin position="1096"/>
        <end position="1116"/>
    </location>
</feature>
<feature type="transmembrane region" description="Helical" evidence="2">
    <location>
        <begin position="761"/>
        <end position="779"/>
    </location>
</feature>
<feature type="transmembrane region" description="Helical" evidence="2">
    <location>
        <begin position="1360"/>
        <end position="1377"/>
    </location>
</feature>
<evidence type="ECO:0000313" key="4">
    <source>
        <dbReference type="Proteomes" id="UP000186456"/>
    </source>
</evidence>
<feature type="transmembrane region" description="Helical" evidence="2">
    <location>
        <begin position="1035"/>
        <end position="1058"/>
    </location>
</feature>
<feature type="transmembrane region" description="Helical" evidence="2">
    <location>
        <begin position="571"/>
        <end position="588"/>
    </location>
</feature>
<feature type="transmembrane region" description="Helical" evidence="2">
    <location>
        <begin position="346"/>
        <end position="369"/>
    </location>
</feature>
<dbReference type="EMBL" id="FNJN01000002">
    <property type="protein sequence ID" value="SDO81529.1"/>
    <property type="molecule type" value="Genomic_DNA"/>
</dbReference>
<feature type="transmembrane region" description="Helical" evidence="2">
    <location>
        <begin position="205"/>
        <end position="228"/>
    </location>
</feature>
<feature type="transmembrane region" description="Helical" evidence="2">
    <location>
        <begin position="1310"/>
        <end position="1328"/>
    </location>
</feature>
<feature type="transmembrane region" description="Helical" evidence="2">
    <location>
        <begin position="869"/>
        <end position="886"/>
    </location>
</feature>
<organism evidence="3 4">
    <name type="scientific">Microbacterium testaceum (strain StLB037)</name>
    <dbReference type="NCBI Taxonomy" id="979556"/>
    <lineage>
        <taxon>Bacteria</taxon>
        <taxon>Bacillati</taxon>
        <taxon>Actinomycetota</taxon>
        <taxon>Actinomycetes</taxon>
        <taxon>Micrococcales</taxon>
        <taxon>Microbacteriaceae</taxon>
        <taxon>Microbacterium</taxon>
    </lineage>
</organism>
<feature type="transmembrane region" description="Helical" evidence="2">
    <location>
        <begin position="898"/>
        <end position="917"/>
    </location>
</feature>
<feature type="transmembrane region" description="Helical" evidence="2">
    <location>
        <begin position="1466"/>
        <end position="1484"/>
    </location>
</feature>
<feature type="transmembrane region" description="Helical" evidence="2">
    <location>
        <begin position="1172"/>
        <end position="1193"/>
    </location>
</feature>
<feature type="transmembrane region" description="Helical" evidence="2">
    <location>
        <begin position="321"/>
        <end position="340"/>
    </location>
</feature>
<name>A0A1H0MM50_MICTS</name>
<feature type="transmembrane region" description="Helical" evidence="2">
    <location>
        <begin position="1070"/>
        <end position="1090"/>
    </location>
</feature>
<feature type="transmembrane region" description="Helical" evidence="2">
    <location>
        <begin position="436"/>
        <end position="459"/>
    </location>
</feature>
<reference evidence="3 4" key="1">
    <citation type="submission" date="2016-10" db="EMBL/GenBank/DDBJ databases">
        <authorList>
            <person name="de Groot N.N."/>
        </authorList>
    </citation>
    <scope>NUCLEOTIDE SEQUENCE [LARGE SCALE GENOMIC DNA]</scope>
    <source>
        <strain evidence="3 4">StLB037</strain>
    </source>
</reference>
<feature type="transmembrane region" description="Helical" evidence="2">
    <location>
        <begin position="294"/>
        <end position="314"/>
    </location>
</feature>
<feature type="transmembrane region" description="Helical" evidence="2">
    <location>
        <begin position="1226"/>
        <end position="1244"/>
    </location>
</feature>
<feature type="transmembrane region" description="Helical" evidence="2">
    <location>
        <begin position="407"/>
        <end position="424"/>
    </location>
</feature>
<feature type="transmembrane region" description="Helical" evidence="2">
    <location>
        <begin position="791"/>
        <end position="811"/>
    </location>
</feature>
<protein>
    <submittedName>
        <fullName evidence="3">Uncharacterized protein</fullName>
    </submittedName>
</protein>
<feature type="transmembrane region" description="Helical" evidence="2">
    <location>
        <begin position="953"/>
        <end position="973"/>
    </location>
</feature>
<evidence type="ECO:0000256" key="1">
    <source>
        <dbReference type="SAM" id="MobiDB-lite"/>
    </source>
</evidence>
<feature type="transmembrane region" description="Helical" evidence="2">
    <location>
        <begin position="845"/>
        <end position="863"/>
    </location>
</feature>
<feature type="transmembrane region" description="Helical" evidence="2">
    <location>
        <begin position="705"/>
        <end position="722"/>
    </location>
</feature>
<evidence type="ECO:0000256" key="2">
    <source>
        <dbReference type="SAM" id="Phobius"/>
    </source>
</evidence>
<feature type="transmembrane region" description="Helical" evidence="2">
    <location>
        <begin position="1335"/>
        <end position="1354"/>
    </location>
</feature>
<feature type="transmembrane region" description="Helical" evidence="2">
    <location>
        <begin position="643"/>
        <end position="660"/>
    </location>
</feature>
<gene>
    <name evidence="3" type="ORF">SAMN04487788_1049</name>
</gene>
<feature type="transmembrane region" description="Helical" evidence="2">
    <location>
        <begin position="1123"/>
        <end position="1142"/>
    </location>
</feature>
<keyword evidence="2" id="KW-0472">Membrane</keyword>